<feature type="domain" description="BON" evidence="2">
    <location>
        <begin position="76"/>
        <end position="144"/>
    </location>
</feature>
<proteinExistence type="predicted"/>
<accession>A0A106BB63</accession>
<evidence type="ECO:0000259" key="2">
    <source>
        <dbReference type="PROSITE" id="PS50914"/>
    </source>
</evidence>
<evidence type="ECO:0000256" key="1">
    <source>
        <dbReference type="ARBA" id="ARBA00022729"/>
    </source>
</evidence>
<reference evidence="3 4" key="1">
    <citation type="journal article" date="2015" name="Appl. Environ. Microbiol.">
        <title>Aerobic and Anaerobic Thiosulfate Oxidation by a Cold-Adapted, Subglacial Chemoautotroph.</title>
        <authorList>
            <person name="Harrold Z.R."/>
            <person name="Skidmore M.L."/>
            <person name="Hamilton T.L."/>
            <person name="Desch L."/>
            <person name="Amada K."/>
            <person name="van Gelder W."/>
            <person name="Glover K."/>
            <person name="Roden E.E."/>
            <person name="Boyd E.S."/>
        </authorList>
    </citation>
    <scope>NUCLEOTIDE SEQUENCE [LARGE SCALE GENOMIC DNA]</scope>
    <source>
        <strain evidence="3 4">RG</strain>
    </source>
</reference>
<sequence length="144" mass="15948">SYKRSDSDIAAAVQRAIDWNVVIPDNCIQPMVENGWITLNGELEWHYQRKAAERAVRDLFGVVGVTNLIKVKPKVASSDIEKNINDALVRQAEREARKLQIEVEGSRVTLSGKVHSWAELRAVQGAAWAAPGVSMVENKLTVEA</sequence>
<dbReference type="Proteomes" id="UP000064243">
    <property type="component" value="Unassembled WGS sequence"/>
</dbReference>
<dbReference type="Gene3D" id="3.30.1340.30">
    <property type="match status" value="2"/>
</dbReference>
<dbReference type="PATRIC" id="fig|36861.3.peg.3355"/>
<dbReference type="PANTHER" id="PTHR34606:SF4">
    <property type="entry name" value="OUTER MEMBRANE LIPOPROTEIN DOLP"/>
    <property type="match status" value="1"/>
</dbReference>
<evidence type="ECO:0000313" key="4">
    <source>
        <dbReference type="Proteomes" id="UP000064243"/>
    </source>
</evidence>
<dbReference type="EMBL" id="LDUG01000079">
    <property type="protein sequence ID" value="KVW89331.1"/>
    <property type="molecule type" value="Genomic_DNA"/>
</dbReference>
<comment type="caution">
    <text evidence="3">The sequence shown here is derived from an EMBL/GenBank/DDBJ whole genome shotgun (WGS) entry which is preliminary data.</text>
</comment>
<dbReference type="PROSITE" id="PS50914">
    <property type="entry name" value="BON"/>
    <property type="match status" value="2"/>
</dbReference>
<dbReference type="RefSeq" id="WP_059759461.1">
    <property type="nucleotide sequence ID" value="NZ_LDUG01000079.1"/>
</dbReference>
<dbReference type="OrthoDB" id="8588735at2"/>
<feature type="domain" description="BON" evidence="2">
    <location>
        <begin position="5"/>
        <end position="73"/>
    </location>
</feature>
<name>A0A106BB63_THIDE</name>
<keyword evidence="1" id="KW-0732">Signal</keyword>
<dbReference type="InterPro" id="IPR051686">
    <property type="entry name" value="Lipoprotein_DolP"/>
</dbReference>
<protein>
    <submittedName>
        <fullName evidence="3">OsmY domain-containing protein</fullName>
    </submittedName>
</protein>
<dbReference type="AlphaFoldDB" id="A0A106BB63"/>
<dbReference type="PANTHER" id="PTHR34606">
    <property type="entry name" value="BON DOMAIN-CONTAINING PROTEIN"/>
    <property type="match status" value="1"/>
</dbReference>
<evidence type="ECO:0000313" key="3">
    <source>
        <dbReference type="EMBL" id="KVW89331.1"/>
    </source>
</evidence>
<dbReference type="InterPro" id="IPR007055">
    <property type="entry name" value="BON_dom"/>
</dbReference>
<dbReference type="SMART" id="SM00749">
    <property type="entry name" value="BON"/>
    <property type="match status" value="2"/>
</dbReference>
<organism evidence="3 4">
    <name type="scientific">Thiobacillus denitrificans</name>
    <dbReference type="NCBI Taxonomy" id="36861"/>
    <lineage>
        <taxon>Bacteria</taxon>
        <taxon>Pseudomonadati</taxon>
        <taxon>Pseudomonadota</taxon>
        <taxon>Betaproteobacteria</taxon>
        <taxon>Nitrosomonadales</taxon>
        <taxon>Thiobacillaceae</taxon>
        <taxon>Thiobacillus</taxon>
    </lineage>
</organism>
<dbReference type="Pfam" id="PF04972">
    <property type="entry name" value="BON"/>
    <property type="match status" value="2"/>
</dbReference>
<gene>
    <name evidence="3" type="ORF">ABW22_16485</name>
</gene>
<keyword evidence="4" id="KW-1185">Reference proteome</keyword>
<feature type="non-terminal residue" evidence="3">
    <location>
        <position position="1"/>
    </location>
</feature>
<dbReference type="InterPro" id="IPR014004">
    <property type="entry name" value="Transpt-assoc_nodulatn_dom_bac"/>
</dbReference>